<dbReference type="Pfam" id="PF02578">
    <property type="entry name" value="Cu-oxidase_4"/>
    <property type="match status" value="1"/>
</dbReference>
<dbReference type="Gene3D" id="3.60.140.10">
    <property type="entry name" value="CNF1/YfiH-like putative cysteine hydrolases"/>
    <property type="match status" value="1"/>
</dbReference>
<comment type="catalytic activity">
    <reaction evidence="8">
        <text>adenosine + phosphate = alpha-D-ribose 1-phosphate + adenine</text>
        <dbReference type="Rhea" id="RHEA:27642"/>
        <dbReference type="ChEBI" id="CHEBI:16335"/>
        <dbReference type="ChEBI" id="CHEBI:16708"/>
        <dbReference type="ChEBI" id="CHEBI:43474"/>
        <dbReference type="ChEBI" id="CHEBI:57720"/>
        <dbReference type="EC" id="2.4.2.1"/>
    </reaction>
    <physiologicalReaction direction="left-to-right" evidence="8">
        <dbReference type="Rhea" id="RHEA:27643"/>
    </physiologicalReaction>
</comment>
<dbReference type="AlphaFoldDB" id="A0A2N3KXA4"/>
<evidence type="ECO:0000256" key="6">
    <source>
        <dbReference type="ARBA" id="ARBA00022833"/>
    </source>
</evidence>
<accession>A0A2N3KXA4</accession>
<keyword evidence="5" id="KW-0378">Hydrolase</keyword>
<keyword evidence="6" id="KW-0862">Zinc</keyword>
<dbReference type="PANTHER" id="PTHR30616">
    <property type="entry name" value="UNCHARACTERIZED PROTEIN YFIH"/>
    <property type="match status" value="1"/>
</dbReference>
<dbReference type="SUPFAM" id="SSF64438">
    <property type="entry name" value="CNF1/YfiH-like putative cysteine hydrolases"/>
    <property type="match status" value="1"/>
</dbReference>
<dbReference type="PANTHER" id="PTHR30616:SF2">
    <property type="entry name" value="PURINE NUCLEOSIDE PHOSPHORYLASE LACC1"/>
    <property type="match status" value="1"/>
</dbReference>
<comment type="similarity">
    <text evidence="2 10">Belongs to the purine nucleoside phosphorylase YfiH/LACC1 family.</text>
</comment>
<dbReference type="GO" id="GO:0016787">
    <property type="term" value="F:hydrolase activity"/>
    <property type="evidence" value="ECO:0007669"/>
    <property type="project" value="UniProtKB-KW"/>
</dbReference>
<dbReference type="OrthoDB" id="4279at2"/>
<dbReference type="InterPro" id="IPR038371">
    <property type="entry name" value="Cu_polyphenol_OxRdtase_sf"/>
</dbReference>
<dbReference type="GO" id="GO:0005507">
    <property type="term" value="F:copper ion binding"/>
    <property type="evidence" value="ECO:0007669"/>
    <property type="project" value="TreeGrafter"/>
</dbReference>
<name>A0A2N3KXA4_9PROT</name>
<comment type="catalytic activity">
    <reaction evidence="1">
        <text>inosine + phosphate = alpha-D-ribose 1-phosphate + hypoxanthine</text>
        <dbReference type="Rhea" id="RHEA:27646"/>
        <dbReference type="ChEBI" id="CHEBI:17368"/>
        <dbReference type="ChEBI" id="CHEBI:17596"/>
        <dbReference type="ChEBI" id="CHEBI:43474"/>
        <dbReference type="ChEBI" id="CHEBI:57720"/>
        <dbReference type="EC" id="2.4.2.1"/>
    </reaction>
    <physiologicalReaction direction="left-to-right" evidence="1">
        <dbReference type="Rhea" id="RHEA:27647"/>
    </physiologicalReaction>
</comment>
<dbReference type="Proteomes" id="UP000233597">
    <property type="component" value="Unassembled WGS sequence"/>
</dbReference>
<evidence type="ECO:0000256" key="2">
    <source>
        <dbReference type="ARBA" id="ARBA00007353"/>
    </source>
</evidence>
<evidence type="ECO:0000256" key="3">
    <source>
        <dbReference type="ARBA" id="ARBA00022679"/>
    </source>
</evidence>
<comment type="caution">
    <text evidence="11">The sequence shown here is derived from an EMBL/GenBank/DDBJ whole genome shotgun (WGS) entry which is preliminary data.</text>
</comment>
<dbReference type="CDD" id="cd16833">
    <property type="entry name" value="YfiH"/>
    <property type="match status" value="1"/>
</dbReference>
<evidence type="ECO:0000256" key="4">
    <source>
        <dbReference type="ARBA" id="ARBA00022723"/>
    </source>
</evidence>
<dbReference type="InterPro" id="IPR003730">
    <property type="entry name" value="Cu_polyphenol_OxRdtase"/>
</dbReference>
<evidence type="ECO:0000313" key="12">
    <source>
        <dbReference type="Proteomes" id="UP000233597"/>
    </source>
</evidence>
<gene>
    <name evidence="11" type="ORF">COO20_06900</name>
</gene>
<sequence length="278" mass="30112">MPQCLARWRTPVTEKLIKADNGVSFLSADILGNIAGLKHGFFTREGGVSNGIHAGLNVGFGSDDDKDIVARNRSLAAAAFDTTSDRLTTVYQVHGTDVAVLDRPLSRDELPKADAMVTDRKNVMLGILTADCTPVLFCDAVAGVIGACHSGWRGSFAGISESTVQAMENLGAKRANIVAAIGPCIGRASYEVDGGFRDRILTGPRGDEDLFDASVREGHFMFDLPEYVYRRTCDTGIANVSLLVRDTLAEEELFFSYRRTKLRGEPDYGRQLSAIMLA</sequence>
<protein>
    <recommendedName>
        <fullName evidence="10">Purine nucleoside phosphorylase</fullName>
    </recommendedName>
</protein>
<evidence type="ECO:0000256" key="5">
    <source>
        <dbReference type="ARBA" id="ARBA00022801"/>
    </source>
</evidence>
<proteinExistence type="inferred from homology"/>
<dbReference type="NCBIfam" id="TIGR00726">
    <property type="entry name" value="peptidoglycan editing factor PgeF"/>
    <property type="match status" value="1"/>
</dbReference>
<evidence type="ECO:0000256" key="10">
    <source>
        <dbReference type="RuleBase" id="RU361274"/>
    </source>
</evidence>
<dbReference type="EMBL" id="NWTK01000003">
    <property type="protein sequence ID" value="PKR55106.1"/>
    <property type="molecule type" value="Genomic_DNA"/>
</dbReference>
<evidence type="ECO:0000256" key="8">
    <source>
        <dbReference type="ARBA" id="ARBA00048968"/>
    </source>
</evidence>
<evidence type="ECO:0000256" key="1">
    <source>
        <dbReference type="ARBA" id="ARBA00000553"/>
    </source>
</evidence>
<reference evidence="11 12" key="1">
    <citation type="submission" date="2017-09" db="EMBL/GenBank/DDBJ databases">
        <title>Biodiversity and function of Thalassospira species in the particle-attached aromatic-hydrocarbon-degrading consortia from the surface seawater of the South China Sea.</title>
        <authorList>
            <person name="Dong C."/>
            <person name="Liu R."/>
            <person name="Shao Z."/>
        </authorList>
    </citation>
    <scope>NUCLEOTIDE SEQUENCE [LARGE SCALE GENOMIC DNA]</scope>
    <source>
        <strain evidence="11 12">CSC1P2</strain>
    </source>
</reference>
<evidence type="ECO:0000256" key="9">
    <source>
        <dbReference type="ARBA" id="ARBA00049893"/>
    </source>
</evidence>
<keyword evidence="3" id="KW-0808">Transferase</keyword>
<keyword evidence="4" id="KW-0479">Metal-binding</keyword>
<evidence type="ECO:0000256" key="7">
    <source>
        <dbReference type="ARBA" id="ARBA00047989"/>
    </source>
</evidence>
<comment type="catalytic activity">
    <reaction evidence="7">
        <text>adenosine + H2O + H(+) = inosine + NH4(+)</text>
        <dbReference type="Rhea" id="RHEA:24408"/>
        <dbReference type="ChEBI" id="CHEBI:15377"/>
        <dbReference type="ChEBI" id="CHEBI:15378"/>
        <dbReference type="ChEBI" id="CHEBI:16335"/>
        <dbReference type="ChEBI" id="CHEBI:17596"/>
        <dbReference type="ChEBI" id="CHEBI:28938"/>
        <dbReference type="EC" id="3.5.4.4"/>
    </reaction>
    <physiologicalReaction direction="left-to-right" evidence="7">
        <dbReference type="Rhea" id="RHEA:24409"/>
    </physiologicalReaction>
</comment>
<dbReference type="InterPro" id="IPR011324">
    <property type="entry name" value="Cytotoxic_necrot_fac-like_cat"/>
</dbReference>
<comment type="catalytic activity">
    <reaction evidence="9">
        <text>S-methyl-5'-thioadenosine + phosphate = 5-(methylsulfanyl)-alpha-D-ribose 1-phosphate + adenine</text>
        <dbReference type="Rhea" id="RHEA:11852"/>
        <dbReference type="ChEBI" id="CHEBI:16708"/>
        <dbReference type="ChEBI" id="CHEBI:17509"/>
        <dbReference type="ChEBI" id="CHEBI:43474"/>
        <dbReference type="ChEBI" id="CHEBI:58533"/>
        <dbReference type="EC" id="2.4.2.28"/>
    </reaction>
    <physiologicalReaction direction="left-to-right" evidence="9">
        <dbReference type="Rhea" id="RHEA:11853"/>
    </physiologicalReaction>
</comment>
<evidence type="ECO:0000313" key="11">
    <source>
        <dbReference type="EMBL" id="PKR55106.1"/>
    </source>
</evidence>
<dbReference type="GO" id="GO:0017061">
    <property type="term" value="F:S-methyl-5-thioadenosine phosphorylase activity"/>
    <property type="evidence" value="ECO:0007669"/>
    <property type="project" value="UniProtKB-EC"/>
</dbReference>
<organism evidence="11 12">
    <name type="scientific">Thalassospira marina</name>
    <dbReference type="NCBI Taxonomy" id="2048283"/>
    <lineage>
        <taxon>Bacteria</taxon>
        <taxon>Pseudomonadati</taxon>
        <taxon>Pseudomonadota</taxon>
        <taxon>Alphaproteobacteria</taxon>
        <taxon>Rhodospirillales</taxon>
        <taxon>Thalassospiraceae</taxon>
        <taxon>Thalassospira</taxon>
    </lineage>
</organism>